<dbReference type="InterPro" id="IPR036375">
    <property type="entry name" value="Hemopexin-like_dom_sf"/>
</dbReference>
<dbReference type="SUPFAM" id="SSF50923">
    <property type="entry name" value="Hemopexin-like domain"/>
    <property type="match status" value="1"/>
</dbReference>
<evidence type="ECO:0000313" key="2">
    <source>
        <dbReference type="Proteomes" id="UP001291653"/>
    </source>
</evidence>
<gene>
    <name evidence="1" type="ORF">SYYSPA8_01625</name>
</gene>
<dbReference type="EMBL" id="BSBI01000001">
    <property type="protein sequence ID" value="GLF92944.1"/>
    <property type="molecule type" value="Genomic_DNA"/>
</dbReference>
<organism evidence="1 2">
    <name type="scientific">Streptomyces yaizuensis</name>
    <dbReference type="NCBI Taxonomy" id="2989713"/>
    <lineage>
        <taxon>Bacteria</taxon>
        <taxon>Bacillati</taxon>
        <taxon>Actinomycetota</taxon>
        <taxon>Actinomycetes</taxon>
        <taxon>Kitasatosporales</taxon>
        <taxon>Streptomycetaceae</taxon>
        <taxon>Streptomyces</taxon>
    </lineage>
</organism>
<protein>
    <submittedName>
        <fullName evidence="1">Uncharacterized protein</fullName>
    </submittedName>
</protein>
<sequence>MAFMRYKTTGFSWAMAHPEGEWAAVFGRGDQGVRLNERGVISSGPLTTVEPLFQGLAAPYRDRCDGAAMLPMNREPFWQRTWQSVFFRGENCVRYDWNRGKQYEGPWSGEHTWGRLPDFYRTQVDALLLAPYTDDGNWQTYFFKGPRVLTLHWVNGVVRDALITEGPDASGCAGWASLPEDFRSDLDHVIAYKNAADGTRQSLLFKGSRGLVLNWRTGVVAQGELNALGIPGLAALPAEYRTPLRPVTGRYTGVSGADRVELRVDLEGERSLATISGDFFTNGVCVNSFRTGAALGVEQTAGTYTLAQTGLEWSSNTWVTRLALTIPRVAATANAANAALVLDAPGNNRVLAFDCAYAGQGLRSVDLEIDSVVGTQVFQRYDTAQGWNPPGYRNRTLTVASAYAEAGIEIRDAGNANTITADTAGADLAWSDAELHAAMTASSSLHQDVPQWRFWAFVATRHTNPGTAGKMFDSLGGVQRQGMAVFHQSMRGFGWIGNANELFCYVHEIGHGFNLLHSWQKHLSQPPAPLGPDQGYGDLSWMNYPQNYSQGEEAYWRNFRFQFTDNELRHLRHGFYQHVIPGGSSGFGANSALEDSALAAAETSFRPSDNPSGLTLTLGGKQDFGYGEPVMAEVRLALAGERDGITVTESIGPKGERTVVAITDPQGRTRLFRPLARTCTGHGGGESAVTLNAERPAVYETVYLGYGAGGLYFAEPGLYKVTAVHTGLDGSRTVSPTRTLRVRLPLDRTDQHAGELLTGDDQGTLLALLGSDAPSLSSGNDALQDLIDRYGDHPLAAYARLARGANAGRHFQTVADGRLAVRQPDTETAVTQLTDAIEASRTDQDTGLDNLTLNAAMRRLATVHAKAGDLERADAVLTDLTTHFRDQGVPAHVQEHIQQQADETRAAITEQTGDHS</sequence>
<evidence type="ECO:0000313" key="1">
    <source>
        <dbReference type="EMBL" id="GLF92944.1"/>
    </source>
</evidence>
<dbReference type="RefSeq" id="WP_323445061.1">
    <property type="nucleotide sequence ID" value="NZ_BSBI01000001.1"/>
</dbReference>
<dbReference type="Proteomes" id="UP001291653">
    <property type="component" value="Unassembled WGS sequence"/>
</dbReference>
<comment type="caution">
    <text evidence="1">The sequence shown here is derived from an EMBL/GenBank/DDBJ whole genome shotgun (WGS) entry which is preliminary data.</text>
</comment>
<accession>A0ABQ5NRE8</accession>
<reference evidence="1 2" key="1">
    <citation type="submission" date="2022-10" db="EMBL/GenBank/DDBJ databases">
        <title>Draft genome sequence of Streptomyces sp. YSPA8.</title>
        <authorList>
            <person name="Moriuchi R."/>
            <person name="Dohra H."/>
            <person name="Yamamura H."/>
            <person name="Kodani S."/>
        </authorList>
    </citation>
    <scope>NUCLEOTIDE SEQUENCE [LARGE SCALE GENOMIC DNA]</scope>
    <source>
        <strain evidence="1 2">YSPA8</strain>
    </source>
</reference>
<dbReference type="Gene3D" id="1.25.40.10">
    <property type="entry name" value="Tetratricopeptide repeat domain"/>
    <property type="match status" value="1"/>
</dbReference>
<name>A0ABQ5NRE8_9ACTN</name>
<dbReference type="Gene3D" id="2.110.10.10">
    <property type="entry name" value="Hemopexin-like domain"/>
    <property type="match status" value="1"/>
</dbReference>
<proteinExistence type="predicted"/>
<dbReference type="InterPro" id="IPR011990">
    <property type="entry name" value="TPR-like_helical_dom_sf"/>
</dbReference>
<keyword evidence="2" id="KW-1185">Reference proteome</keyword>
<dbReference type="SUPFAM" id="SSF55486">
    <property type="entry name" value="Metalloproteases ('zincins'), catalytic domain"/>
    <property type="match status" value="1"/>
</dbReference>